<dbReference type="PANTHER" id="PTHR10529">
    <property type="entry name" value="AP COMPLEX SUBUNIT MU"/>
    <property type="match status" value="1"/>
</dbReference>
<dbReference type="GeneTree" id="ENSGT00940000159929"/>
<feature type="domain" description="MHD" evidence="1">
    <location>
        <begin position="61"/>
        <end position="326"/>
    </location>
</feature>
<dbReference type="OMA" id="HIYTESA"/>
<dbReference type="Ensembl" id="ENSEBUT00000019736.1">
    <property type="protein sequence ID" value="ENSEBUP00000019160.1"/>
    <property type="gene ID" value="ENSEBUG00000011931.1"/>
</dbReference>
<dbReference type="InterPro" id="IPR028565">
    <property type="entry name" value="MHD"/>
</dbReference>
<dbReference type="PROSITE" id="PS51072">
    <property type="entry name" value="MHD"/>
    <property type="match status" value="1"/>
</dbReference>
<dbReference type="Gene3D" id="2.60.40.1170">
    <property type="entry name" value="Mu homology domain, subdomain B"/>
    <property type="match status" value="2"/>
</dbReference>
<organism evidence="2 3">
    <name type="scientific">Eptatretus burgeri</name>
    <name type="common">Inshore hagfish</name>
    <dbReference type="NCBI Taxonomy" id="7764"/>
    <lineage>
        <taxon>Eukaryota</taxon>
        <taxon>Metazoa</taxon>
        <taxon>Chordata</taxon>
        <taxon>Craniata</taxon>
        <taxon>Vertebrata</taxon>
        <taxon>Cyclostomata</taxon>
        <taxon>Myxini</taxon>
        <taxon>Myxiniformes</taxon>
        <taxon>Myxinidae</taxon>
        <taxon>Eptatretinae</taxon>
        <taxon>Eptatretus</taxon>
    </lineage>
</organism>
<dbReference type="Pfam" id="PF00928">
    <property type="entry name" value="Adap_comp_sub"/>
    <property type="match status" value="1"/>
</dbReference>
<accession>A0A8C4QSM1</accession>
<sequence length="327" mass="35975">MATYRQVMREVLRNFILSTPLRARSPAHLFDLSSVSLFGAETPPGKVARATGLTDRVGEGGRSVYLDVDEELTVVIAVTGAVVRSEVQGLLRLRTQVSFCPEMRVALNEDLIIIGDQREAYGGPCISNVTFHPAVDLRDFGTQRVLRVTPVHGQTTLMKYQLLDELPTPLPFRLISSMEESPQSNRLVVCLKLRCDLPPRCHAVKVRAQLTVPSVVIGVTQELGSADQSANFSAQERQLVWSVPRLLSGAQLQASFGLTAKPPAVPSPLELGPLSLTFEVPGRTWSGLTLRYVRFLTPHGTAATSATSPPHRWVRYTTHSLSYIFHI</sequence>
<evidence type="ECO:0000313" key="2">
    <source>
        <dbReference type="Ensembl" id="ENSEBUP00000019160.1"/>
    </source>
</evidence>
<dbReference type="SUPFAM" id="SSF49447">
    <property type="entry name" value="Second domain of Mu2 adaptin subunit (ap50) of ap2 adaptor"/>
    <property type="match status" value="1"/>
</dbReference>
<dbReference type="AlphaFoldDB" id="A0A8C4QSM1"/>
<evidence type="ECO:0000259" key="1">
    <source>
        <dbReference type="PROSITE" id="PS51072"/>
    </source>
</evidence>
<reference evidence="2" key="2">
    <citation type="submission" date="2025-09" db="UniProtKB">
        <authorList>
            <consortium name="Ensembl"/>
        </authorList>
    </citation>
    <scope>IDENTIFICATION</scope>
</reference>
<dbReference type="InterPro" id="IPR050431">
    <property type="entry name" value="Adaptor_comp_med_subunit"/>
</dbReference>
<reference evidence="2" key="1">
    <citation type="submission" date="2025-08" db="UniProtKB">
        <authorList>
            <consortium name="Ensembl"/>
        </authorList>
    </citation>
    <scope>IDENTIFICATION</scope>
</reference>
<dbReference type="Proteomes" id="UP000694388">
    <property type="component" value="Unplaced"/>
</dbReference>
<evidence type="ECO:0000313" key="3">
    <source>
        <dbReference type="Proteomes" id="UP000694388"/>
    </source>
</evidence>
<dbReference type="InterPro" id="IPR036168">
    <property type="entry name" value="AP2_Mu_C_sf"/>
</dbReference>
<proteinExistence type="predicted"/>
<name>A0A8C4QSM1_EPTBU</name>
<protein>
    <submittedName>
        <fullName evidence="2">Adaptor related protein complex 4 subunit mu 1</fullName>
    </submittedName>
</protein>
<keyword evidence="3" id="KW-1185">Reference proteome</keyword>